<evidence type="ECO:0000256" key="5">
    <source>
        <dbReference type="ARBA" id="ARBA00022989"/>
    </source>
</evidence>
<reference evidence="7 8" key="2">
    <citation type="submission" date="2018-11" db="EMBL/GenBank/DDBJ databases">
        <authorList>
            <consortium name="Pathogen Informatics"/>
        </authorList>
    </citation>
    <scope>NUCLEOTIDE SEQUENCE [LARGE SCALE GENOMIC DNA]</scope>
</reference>
<evidence type="ECO:0000256" key="4">
    <source>
        <dbReference type="ARBA" id="ARBA00022968"/>
    </source>
</evidence>
<keyword evidence="6" id="KW-0472">Membrane</keyword>
<evidence type="ECO:0000256" key="2">
    <source>
        <dbReference type="ARBA" id="ARBA00005876"/>
    </source>
</evidence>
<dbReference type="GO" id="GO:0006813">
    <property type="term" value="P:potassium ion transport"/>
    <property type="evidence" value="ECO:0007669"/>
    <property type="project" value="InterPro"/>
</dbReference>
<keyword evidence="3" id="KW-0812">Transmembrane</keyword>
<keyword evidence="8" id="KW-1185">Reference proteome</keyword>
<accession>A0A183DX27</accession>
<dbReference type="EMBL" id="UYRT01080062">
    <property type="protein sequence ID" value="VDN21951.1"/>
    <property type="molecule type" value="Genomic_DNA"/>
</dbReference>
<evidence type="ECO:0000313" key="7">
    <source>
        <dbReference type="EMBL" id="VDN21951.1"/>
    </source>
</evidence>
<dbReference type="AlphaFoldDB" id="A0A183DX27"/>
<evidence type="ECO:0000256" key="1">
    <source>
        <dbReference type="ARBA" id="ARBA00004606"/>
    </source>
</evidence>
<name>A0A183DX27_9BILA</name>
<dbReference type="OrthoDB" id="5912413at2759"/>
<keyword evidence="5" id="KW-1133">Transmembrane helix</keyword>
<dbReference type="GO" id="GO:0005890">
    <property type="term" value="C:sodium:potassium-exchanging ATPase complex"/>
    <property type="evidence" value="ECO:0007669"/>
    <property type="project" value="InterPro"/>
</dbReference>
<dbReference type="InterPro" id="IPR038702">
    <property type="entry name" value="Na/K_ATPase_sub_beta_sf"/>
</dbReference>
<dbReference type="InterPro" id="IPR000402">
    <property type="entry name" value="Na/K_ATPase_sub_beta"/>
</dbReference>
<dbReference type="GO" id="GO:0006814">
    <property type="term" value="P:sodium ion transport"/>
    <property type="evidence" value="ECO:0007669"/>
    <property type="project" value="InterPro"/>
</dbReference>
<reference evidence="9" key="1">
    <citation type="submission" date="2016-06" db="UniProtKB">
        <authorList>
            <consortium name="WormBaseParasite"/>
        </authorList>
    </citation>
    <scope>IDENTIFICATION</scope>
</reference>
<proteinExistence type="inferred from homology"/>
<evidence type="ECO:0000313" key="9">
    <source>
        <dbReference type="WBParaSite" id="GPUH_0001328301-mRNA-1"/>
    </source>
</evidence>
<comment type="subcellular location">
    <subcellularLocation>
        <location evidence="1">Membrane</location>
        <topology evidence="1">Single-pass type II membrane protein</topology>
    </subcellularLocation>
</comment>
<dbReference type="Pfam" id="PF00287">
    <property type="entry name" value="Na_K-ATPase"/>
    <property type="match status" value="1"/>
</dbReference>
<keyword evidence="4" id="KW-0735">Signal-anchor</keyword>
<evidence type="ECO:0000256" key="6">
    <source>
        <dbReference type="ARBA" id="ARBA00023136"/>
    </source>
</evidence>
<gene>
    <name evidence="7" type="ORF">GPUH_LOCUS13268</name>
</gene>
<dbReference type="Gene3D" id="2.60.40.1660">
    <property type="entry name" value="Na, k-atpase alpha subunit"/>
    <property type="match status" value="1"/>
</dbReference>
<dbReference type="WBParaSite" id="GPUH_0001328301-mRNA-1">
    <property type="protein sequence ID" value="GPUH_0001328301-mRNA-1"/>
    <property type="gene ID" value="GPUH_0001328301"/>
</dbReference>
<dbReference type="Proteomes" id="UP000271098">
    <property type="component" value="Unassembled WGS sequence"/>
</dbReference>
<comment type="similarity">
    <text evidence="2">Belongs to the X(+)/potassium ATPases subunit beta family.</text>
</comment>
<evidence type="ECO:0000256" key="3">
    <source>
        <dbReference type="ARBA" id="ARBA00022692"/>
    </source>
</evidence>
<organism evidence="9">
    <name type="scientific">Gongylonema pulchrum</name>
    <dbReference type="NCBI Taxonomy" id="637853"/>
    <lineage>
        <taxon>Eukaryota</taxon>
        <taxon>Metazoa</taxon>
        <taxon>Ecdysozoa</taxon>
        <taxon>Nematoda</taxon>
        <taxon>Chromadorea</taxon>
        <taxon>Rhabditida</taxon>
        <taxon>Spirurina</taxon>
        <taxon>Spiruromorpha</taxon>
        <taxon>Spiruroidea</taxon>
        <taxon>Gongylonematidae</taxon>
        <taxon>Gongylonema</taxon>
    </lineage>
</organism>
<evidence type="ECO:0000313" key="8">
    <source>
        <dbReference type="Proteomes" id="UP000271098"/>
    </source>
</evidence>
<protein>
    <submittedName>
        <fullName evidence="9">Amiloride-sensitive sodium channel subunit alpha</fullName>
    </submittedName>
</protein>
<sequence>MEKYLKQCSAQERNDGVQWCTFDFEREFGYDCSKATNYGYDNGNPCFLFVFENHLNWKPNVKEDVSYLPFLCRMQYQYSSNVYVNITYYPALPTLLRNGGFRLNLIPSRKITSDDGNDIRETNGNIMHTLPPLVMMKMTLPNILSKDRAGEIGPFTLDCRIKDNVFGYEFDNMKQFGGQTAVSFDFVPRFS</sequence>